<feature type="transmembrane region" description="Helical" evidence="1">
    <location>
        <begin position="1005"/>
        <end position="1031"/>
    </location>
</feature>
<dbReference type="Pfam" id="PF00873">
    <property type="entry name" value="ACR_tran"/>
    <property type="match status" value="1"/>
</dbReference>
<feature type="transmembrane region" description="Helical" evidence="1">
    <location>
        <begin position="876"/>
        <end position="894"/>
    </location>
</feature>
<feature type="transmembrane region" description="Helical" evidence="1">
    <location>
        <begin position="389"/>
        <end position="412"/>
    </location>
</feature>
<dbReference type="SUPFAM" id="SSF82714">
    <property type="entry name" value="Multidrug efflux transporter AcrB TolC docking domain, DN and DC subdomains"/>
    <property type="match status" value="2"/>
</dbReference>
<dbReference type="GO" id="GO:0005886">
    <property type="term" value="C:plasma membrane"/>
    <property type="evidence" value="ECO:0007669"/>
    <property type="project" value="TreeGrafter"/>
</dbReference>
<dbReference type="PRINTS" id="PR00702">
    <property type="entry name" value="ACRIFLAVINRP"/>
</dbReference>
<dbReference type="Gene3D" id="3.30.2090.10">
    <property type="entry name" value="Multidrug efflux transporter AcrB TolC docking domain, DN and DC subdomains"/>
    <property type="match status" value="2"/>
</dbReference>
<keyword evidence="1" id="KW-0812">Transmembrane</keyword>
<dbReference type="SUPFAM" id="SSF82866">
    <property type="entry name" value="Multidrug efflux transporter AcrB transmembrane domain"/>
    <property type="match status" value="2"/>
</dbReference>
<feature type="transmembrane region" description="Helical" evidence="1">
    <location>
        <begin position="536"/>
        <end position="561"/>
    </location>
</feature>
<keyword evidence="1" id="KW-0472">Membrane</keyword>
<feature type="transmembrane region" description="Helical" evidence="1">
    <location>
        <begin position="346"/>
        <end position="369"/>
    </location>
</feature>
<dbReference type="SUPFAM" id="SSF82693">
    <property type="entry name" value="Multidrug efflux transporter AcrB pore domain, PN1, PN2, PC1 and PC2 subdomains"/>
    <property type="match status" value="2"/>
</dbReference>
<name>A0A545U3C5_9GAMM</name>
<evidence type="ECO:0000313" key="2">
    <source>
        <dbReference type="EMBL" id="TQV83987.1"/>
    </source>
</evidence>
<proteinExistence type="predicted"/>
<organism evidence="2 3">
    <name type="scientific">Exilibacterium tricleocarpae</name>
    <dbReference type="NCBI Taxonomy" id="2591008"/>
    <lineage>
        <taxon>Bacteria</taxon>
        <taxon>Pseudomonadati</taxon>
        <taxon>Pseudomonadota</taxon>
        <taxon>Gammaproteobacteria</taxon>
        <taxon>Cellvibrionales</taxon>
        <taxon>Cellvibrionaceae</taxon>
        <taxon>Exilibacterium</taxon>
    </lineage>
</organism>
<evidence type="ECO:0000256" key="1">
    <source>
        <dbReference type="SAM" id="Phobius"/>
    </source>
</evidence>
<dbReference type="PANTHER" id="PTHR32063">
    <property type="match status" value="1"/>
</dbReference>
<dbReference type="PANTHER" id="PTHR32063:SF33">
    <property type="entry name" value="RND SUPERFAMILY EFFLUX PUMP PERMEASE COMPONENT"/>
    <property type="match status" value="1"/>
</dbReference>
<keyword evidence="3" id="KW-1185">Reference proteome</keyword>
<dbReference type="GO" id="GO:0042910">
    <property type="term" value="F:xenobiotic transmembrane transporter activity"/>
    <property type="evidence" value="ECO:0007669"/>
    <property type="project" value="TreeGrafter"/>
</dbReference>
<dbReference type="OrthoDB" id="5287122at2"/>
<feature type="transmembrane region" description="Helical" evidence="1">
    <location>
        <begin position="433"/>
        <end position="458"/>
    </location>
</feature>
<dbReference type="Gene3D" id="3.30.70.1440">
    <property type="entry name" value="Multidrug efflux transporter AcrB pore domain"/>
    <property type="match status" value="1"/>
</dbReference>
<protein>
    <submittedName>
        <fullName evidence="2">Efflux RND transporter permease subunit</fullName>
    </submittedName>
</protein>
<dbReference type="Gene3D" id="3.30.70.1320">
    <property type="entry name" value="Multidrug efflux transporter AcrB pore domain like"/>
    <property type="match status" value="1"/>
</dbReference>
<comment type="caution">
    <text evidence="2">The sequence shown here is derived from an EMBL/GenBank/DDBJ whole genome shotgun (WGS) entry which is preliminary data.</text>
</comment>
<dbReference type="Gene3D" id="3.30.70.1430">
    <property type="entry name" value="Multidrug efflux transporter AcrB pore domain"/>
    <property type="match status" value="2"/>
</dbReference>
<feature type="transmembrane region" description="Helical" evidence="1">
    <location>
        <begin position="927"/>
        <end position="952"/>
    </location>
</feature>
<dbReference type="Gene3D" id="1.20.1640.10">
    <property type="entry name" value="Multidrug efflux transporter AcrB transmembrane domain"/>
    <property type="match status" value="2"/>
</dbReference>
<dbReference type="EMBL" id="VHSG01000006">
    <property type="protein sequence ID" value="TQV83987.1"/>
    <property type="molecule type" value="Genomic_DNA"/>
</dbReference>
<keyword evidence="1" id="KW-1133">Transmembrane helix</keyword>
<dbReference type="RefSeq" id="WP_142903067.1">
    <property type="nucleotide sequence ID" value="NZ_ML660089.1"/>
</dbReference>
<dbReference type="AlphaFoldDB" id="A0A545U3C5"/>
<reference evidence="2 3" key="1">
    <citation type="submission" date="2019-06" db="EMBL/GenBank/DDBJ databases">
        <title>Whole genome sequence for Cellvibrionaceae sp. R142.</title>
        <authorList>
            <person name="Wang G."/>
        </authorList>
    </citation>
    <scope>NUCLEOTIDE SEQUENCE [LARGE SCALE GENOMIC DNA]</scope>
    <source>
        <strain evidence="2 3">R142</strain>
    </source>
</reference>
<dbReference type="Proteomes" id="UP000319732">
    <property type="component" value="Unassembled WGS sequence"/>
</dbReference>
<accession>A0A545U3C5</accession>
<dbReference type="InterPro" id="IPR027463">
    <property type="entry name" value="AcrB_DN_DC_subdom"/>
</dbReference>
<feature type="transmembrane region" description="Helical" evidence="1">
    <location>
        <begin position="973"/>
        <end position="993"/>
    </location>
</feature>
<gene>
    <name evidence="2" type="ORF">FKG94_04760</name>
</gene>
<feature type="transmembrane region" description="Helical" evidence="1">
    <location>
        <begin position="22"/>
        <end position="39"/>
    </location>
</feature>
<sequence length="1052" mass="116063">MIPAKDRSSQTGIIAWFVKNPIAANLLMLMILAGGWLTAGTINKQLFPQPTVDEIGIDIAYPGASAKEVELGIALKVEDALGPVQGIQQIVTFSNRDDFSAQLKLAQGHDPQAVLNEVKNSIDAISSLPENAEKPVVQLYKHQQQAMYVSLYGDLSQHQLKRLGNTIYEELRALPSISIVRFSGGLDYEISVEIDKGKLREYQLSFQEVAEAIRRYSGNMAAGQVRSKEGVVSLRIENQAYTARDFNHIPIVSVDDGTRVLLQDIAQVNDGFVDEIQYSRFNGKNAVSFFIGANEQQSIADVAEIVRDYVEQKSADLPEGVVLQGWIDFTYYLEDRLQTMLDNIKWGALLVFVLLGLFLQMRLAFWVMMGLPVSFMGALLLMPTNWIDVTLNVSSLFGFILVLGIVVDDAIVISESVHSRVRKHGHSLDSVVAGVKTVALPVTVGVVTTIIVFVPMLFMSGGDASASKAIAWVVILCLLFSLVESKWILPAHLYHFCPPVKTAKSSPLDNLRAAIDTRIERFLAGRFVRLLHGAMAWRYVIIAAFISILLFGIGLVLAGVIKYVGIPKIPHDYPKIEIAMAKNSAPEATLNALQQIESVVYQVESRLKQEYGRGMLADLYVNMLSRSEAELTAKLVEPEDRPIDTFALSSRWRGALPDIPGLQKLVIVDDAFGLEQGEGDIGISFESGNFAELEQAAEEFKRALKGLPGISNITDSRQHGSRDVKIVLKPLAYNLGLSHALVAEQVNYGFYGLEAQRVIRDGEEIRVMIRYPEYQRQTFAHIEDTLITLGEGVEIPLSAVADVYYEDSLAEIRRENGKLDISIWGDIDSRDGSEVEARFERLVDQLIPDILAKYPSVAVESGGRIIEQEKNQQRLLRNYLLCCLLIFSLIAILMKSYLQPFIIMSAIPFSVIGAGLGHLLLGMNLSSFSVFGIIAASGVCINDALVLVDFINRARRERGLSIGDAIVESIQQRFRAVILTSITTFVGLIPIMAESSLQAKLVVPMAVSLAFGVLFATLITLVLVPCLYFVADDMKKAMGKSSALLLGWSFRL</sequence>
<feature type="transmembrane region" description="Helical" evidence="1">
    <location>
        <begin position="470"/>
        <end position="489"/>
    </location>
</feature>
<dbReference type="InterPro" id="IPR001036">
    <property type="entry name" value="Acrflvin-R"/>
</dbReference>
<evidence type="ECO:0000313" key="3">
    <source>
        <dbReference type="Proteomes" id="UP000319732"/>
    </source>
</evidence>
<feature type="transmembrane region" description="Helical" evidence="1">
    <location>
        <begin position="901"/>
        <end position="921"/>
    </location>
</feature>